<feature type="region of interest" description="Disordered" evidence="8">
    <location>
        <begin position="1"/>
        <end position="60"/>
    </location>
</feature>
<evidence type="ECO:0000256" key="3">
    <source>
        <dbReference type="ARBA" id="ARBA00022884"/>
    </source>
</evidence>
<dbReference type="NCBIfam" id="TIGR03672">
    <property type="entry name" value="rpl4p_arch"/>
    <property type="match status" value="1"/>
</dbReference>
<evidence type="ECO:0000256" key="4">
    <source>
        <dbReference type="ARBA" id="ARBA00022980"/>
    </source>
</evidence>
<organism evidence="9">
    <name type="scientific">uncultured euryarchaeote Rifle_16ft_4_minimus_39</name>
    <dbReference type="NCBI Taxonomy" id="1665197"/>
    <lineage>
        <taxon>Archaea</taxon>
        <taxon>Methanobacteriati</taxon>
        <taxon>Methanobacteriota</taxon>
        <taxon>environmental samples</taxon>
    </lineage>
</organism>
<proteinExistence type="inferred from homology"/>
<keyword evidence="3" id="KW-0694">RNA-binding</keyword>
<reference evidence="9" key="1">
    <citation type="journal article" date="2015" name="ISME J.">
        <title>Aquifer environment selects for microbial species cohorts in sediment and groundwater.</title>
        <authorList>
            <person name="Hug L.A."/>
            <person name="Thomas B.C."/>
            <person name="Brown C.T."/>
            <person name="Frischkorn K.R."/>
            <person name="Williams K.H."/>
            <person name="Tringe S.G."/>
            <person name="Banfield J.F."/>
        </authorList>
    </citation>
    <scope>NUCLEOTIDE SEQUENCE</scope>
</reference>
<feature type="compositionally biased region" description="Basic and acidic residues" evidence="8">
    <location>
        <begin position="1"/>
        <end position="16"/>
    </location>
</feature>
<accession>A0A0H4T840</accession>
<evidence type="ECO:0000256" key="5">
    <source>
        <dbReference type="ARBA" id="ARBA00023274"/>
    </source>
</evidence>
<dbReference type="InterPro" id="IPR045240">
    <property type="entry name" value="Ribosomal_uL4_euk/arch"/>
</dbReference>
<dbReference type="SUPFAM" id="SSF52166">
    <property type="entry name" value="Ribosomal protein L4"/>
    <property type="match status" value="1"/>
</dbReference>
<dbReference type="InterPro" id="IPR019970">
    <property type="entry name" value="Ribosomall_uL4-arc"/>
</dbReference>
<dbReference type="GO" id="GO:0005840">
    <property type="term" value="C:ribosome"/>
    <property type="evidence" value="ECO:0007669"/>
    <property type="project" value="UniProtKB-KW"/>
</dbReference>
<keyword evidence="5" id="KW-0687">Ribonucleoprotein</keyword>
<evidence type="ECO:0000256" key="6">
    <source>
        <dbReference type="ARBA" id="ARBA00035462"/>
    </source>
</evidence>
<dbReference type="GO" id="GO:0006412">
    <property type="term" value="P:translation"/>
    <property type="evidence" value="ECO:0007669"/>
    <property type="project" value="InterPro"/>
</dbReference>
<keyword evidence="2" id="KW-0699">rRNA-binding</keyword>
<evidence type="ECO:0000313" key="9">
    <source>
        <dbReference type="EMBL" id="AKQ03956.1"/>
    </source>
</evidence>
<evidence type="ECO:0000256" key="7">
    <source>
        <dbReference type="NCBIfam" id="TIGR03672"/>
    </source>
</evidence>
<dbReference type="GO" id="GO:0003735">
    <property type="term" value="F:structural constituent of ribosome"/>
    <property type="evidence" value="ECO:0007669"/>
    <property type="project" value="InterPro"/>
</dbReference>
<sequence length="322" mass="35400">MAKKKLEDASPEKPEPEEAPEPTPKEQPEPKPAAKPKRARGKKPAKEEPKTAAKRPKAPLKENEVHVYSLDGEVAGKVELPAVFGAPLRLDLIRRAVTAFQANRRQPYGPNRKAGMRHSVRWSGKGHGVSRVPRIRGTMIGAQAPGTRGGRKGHGPKPWADWSKKINAKERVKARNSAIAALHQAELVSRRGHRFEAGRTLPIVVENGLEEIDVNDLEHATKRGVEILRALGVYADVERAIRGTHIRAGRGKMRGRRYRTPRSVLLVAAKLDGIERCFRNLAGVEVVSPALLDAEILAPGGDPGRLAIFTERALEALRGWRP</sequence>
<dbReference type="GO" id="GO:0019843">
    <property type="term" value="F:rRNA binding"/>
    <property type="evidence" value="ECO:0007669"/>
    <property type="project" value="UniProtKB-KW"/>
</dbReference>
<evidence type="ECO:0000256" key="1">
    <source>
        <dbReference type="ARBA" id="ARBA00010528"/>
    </source>
</evidence>
<feature type="compositionally biased region" description="Basic residues" evidence="8">
    <location>
        <begin position="34"/>
        <end position="43"/>
    </location>
</feature>
<dbReference type="EMBL" id="KT007025">
    <property type="protein sequence ID" value="AKQ03956.1"/>
    <property type="molecule type" value="Genomic_DNA"/>
</dbReference>
<dbReference type="InterPro" id="IPR002136">
    <property type="entry name" value="Ribosomal_uL4"/>
</dbReference>
<feature type="region of interest" description="Disordered" evidence="8">
    <location>
        <begin position="106"/>
        <end position="161"/>
    </location>
</feature>
<name>A0A0H4T840_9EURY</name>
<evidence type="ECO:0000256" key="8">
    <source>
        <dbReference type="SAM" id="MobiDB-lite"/>
    </source>
</evidence>
<dbReference type="InterPro" id="IPR023574">
    <property type="entry name" value="Ribosomal_uL4_dom_sf"/>
</dbReference>
<keyword evidence="4 9" id="KW-0689">Ribosomal protein</keyword>
<evidence type="ECO:0000256" key="2">
    <source>
        <dbReference type="ARBA" id="ARBA00022730"/>
    </source>
</evidence>
<comment type="similarity">
    <text evidence="1">Belongs to the universal ribosomal protein uL4 family.</text>
</comment>
<protein>
    <recommendedName>
        <fullName evidence="6 7">50S ribosomal protein L4</fullName>
    </recommendedName>
</protein>
<dbReference type="Pfam" id="PF00573">
    <property type="entry name" value="Ribosomal_L4"/>
    <property type="match status" value="1"/>
</dbReference>
<dbReference type="GO" id="GO:1990904">
    <property type="term" value="C:ribonucleoprotein complex"/>
    <property type="evidence" value="ECO:0007669"/>
    <property type="project" value="UniProtKB-KW"/>
</dbReference>
<dbReference type="AlphaFoldDB" id="A0A0H4T840"/>
<dbReference type="PANTHER" id="PTHR19431">
    <property type="entry name" value="60S RIBOSOMAL PROTEIN L4"/>
    <property type="match status" value="1"/>
</dbReference>
<dbReference type="Gene3D" id="3.40.1370.10">
    <property type="match status" value="1"/>
</dbReference>
<gene>
    <name evidence="9" type="primary">rpl4</name>
</gene>